<dbReference type="InterPro" id="IPR008632">
    <property type="entry name" value="Gp-FAR-1"/>
</dbReference>
<dbReference type="GO" id="GO:0005576">
    <property type="term" value="C:extracellular region"/>
    <property type="evidence" value="ECO:0007669"/>
    <property type="project" value="UniProtKB-SubCell"/>
</dbReference>
<comment type="similarity">
    <text evidence="2">Belongs to the fatty-acid and retinol-binding protein (FARBP) family.</text>
</comment>
<evidence type="ECO:0000256" key="4">
    <source>
        <dbReference type="ARBA" id="ARBA00022729"/>
    </source>
</evidence>
<dbReference type="OrthoDB" id="5793703at2759"/>
<keyword evidence="4 7" id="KW-0732">Signal</keyword>
<proteinExistence type="inferred from homology"/>
<protein>
    <recommendedName>
        <fullName evidence="10">Nematode fatty acid retinoid binding protein</fullName>
    </recommendedName>
</protein>
<dbReference type="Pfam" id="PF05823">
    <property type="entry name" value="Gp-FAR-1"/>
    <property type="match status" value="1"/>
</dbReference>
<evidence type="ECO:0000256" key="1">
    <source>
        <dbReference type="ARBA" id="ARBA00004613"/>
    </source>
</evidence>
<reference evidence="8 9" key="1">
    <citation type="submission" date="2014-03" db="EMBL/GenBank/DDBJ databases">
        <title>Draft genome of the hookworm Oesophagostomum dentatum.</title>
        <authorList>
            <person name="Mitreva M."/>
        </authorList>
    </citation>
    <scope>NUCLEOTIDE SEQUENCE [LARGE SCALE GENOMIC DNA]</scope>
    <source>
        <strain evidence="8 9">OD-Hann</strain>
    </source>
</reference>
<evidence type="ECO:0000256" key="7">
    <source>
        <dbReference type="SAM" id="SignalP"/>
    </source>
</evidence>
<evidence type="ECO:0000313" key="8">
    <source>
        <dbReference type="EMBL" id="KHJ82920.1"/>
    </source>
</evidence>
<evidence type="ECO:0000256" key="5">
    <source>
        <dbReference type="ARBA" id="ARBA00023054"/>
    </source>
</evidence>
<feature type="chain" id="PRO_5002060972" description="Nematode fatty acid retinoid binding protein" evidence="7">
    <location>
        <begin position="17"/>
        <end position="252"/>
    </location>
</feature>
<evidence type="ECO:0000313" key="9">
    <source>
        <dbReference type="Proteomes" id="UP000053660"/>
    </source>
</evidence>
<evidence type="ECO:0000256" key="6">
    <source>
        <dbReference type="ARBA" id="ARBA00023121"/>
    </source>
</evidence>
<name>A0A0B1SI73_OESDE</name>
<dbReference type="EMBL" id="KN576316">
    <property type="protein sequence ID" value="KHJ82920.1"/>
    <property type="molecule type" value="Genomic_DNA"/>
</dbReference>
<sequence>MFFALCFVLTLSFAAAVPMHRQQDEYEGTNRRISLDKLLDTKTSFTRAALDYYISILDDYKDYVPKEVQAVFDGLSDRAKNEIVAGANDIEAGRIKIPNNPQKIIDYVAKRSPELGDNIDKAMDMLMTNLNKVRPETKAGFNVWWKKIFEAISVPRDQLANCIARLIADFKAAYDKGPAFMKNDVAKAWPEAYNLLESDFASKFAAAAKKFADGGLTMDIHMLGADADYPPKAPKIKINDRQPYDAIPLNFD</sequence>
<feature type="signal peptide" evidence="7">
    <location>
        <begin position="1"/>
        <end position="16"/>
    </location>
</feature>
<dbReference type="GO" id="GO:0008289">
    <property type="term" value="F:lipid binding"/>
    <property type="evidence" value="ECO:0007669"/>
    <property type="project" value="UniProtKB-KW"/>
</dbReference>
<comment type="subcellular location">
    <subcellularLocation>
        <location evidence="1">Secreted</location>
    </subcellularLocation>
</comment>
<dbReference type="Gene3D" id="1.20.120.1100">
    <property type="match status" value="1"/>
</dbReference>
<dbReference type="AlphaFoldDB" id="A0A0B1SI73"/>
<evidence type="ECO:0000256" key="2">
    <source>
        <dbReference type="ARBA" id="ARBA00006648"/>
    </source>
</evidence>
<keyword evidence="6" id="KW-0446">Lipid-binding</keyword>
<keyword evidence="5" id="KW-0175">Coiled coil</keyword>
<organism evidence="8 9">
    <name type="scientific">Oesophagostomum dentatum</name>
    <name type="common">Nodular worm</name>
    <dbReference type="NCBI Taxonomy" id="61180"/>
    <lineage>
        <taxon>Eukaryota</taxon>
        <taxon>Metazoa</taxon>
        <taxon>Ecdysozoa</taxon>
        <taxon>Nematoda</taxon>
        <taxon>Chromadorea</taxon>
        <taxon>Rhabditida</taxon>
        <taxon>Rhabditina</taxon>
        <taxon>Rhabditomorpha</taxon>
        <taxon>Strongyloidea</taxon>
        <taxon>Strongylidae</taxon>
        <taxon>Oesophagostomum</taxon>
    </lineage>
</organism>
<evidence type="ECO:0008006" key="10">
    <source>
        <dbReference type="Google" id="ProtNLM"/>
    </source>
</evidence>
<evidence type="ECO:0000256" key="3">
    <source>
        <dbReference type="ARBA" id="ARBA00022525"/>
    </source>
</evidence>
<gene>
    <name evidence="8" type="ORF">OESDEN_17385</name>
</gene>
<keyword evidence="9" id="KW-1185">Reference proteome</keyword>
<dbReference type="Proteomes" id="UP000053660">
    <property type="component" value="Unassembled WGS sequence"/>
</dbReference>
<keyword evidence="3" id="KW-0964">Secreted</keyword>
<accession>A0A0B1SI73</accession>